<dbReference type="Proteomes" id="UP000619743">
    <property type="component" value="Unassembled WGS sequence"/>
</dbReference>
<organism evidence="2 3">
    <name type="scientific">Neiella marina</name>
    <dbReference type="NCBI Taxonomy" id="508461"/>
    <lineage>
        <taxon>Bacteria</taxon>
        <taxon>Pseudomonadati</taxon>
        <taxon>Pseudomonadota</taxon>
        <taxon>Gammaproteobacteria</taxon>
        <taxon>Alteromonadales</taxon>
        <taxon>Echinimonadaceae</taxon>
        <taxon>Neiella</taxon>
    </lineage>
</organism>
<dbReference type="InterPro" id="IPR050312">
    <property type="entry name" value="IolE/XylAMocC-like"/>
</dbReference>
<dbReference type="SUPFAM" id="SSF51658">
    <property type="entry name" value="Xylose isomerase-like"/>
    <property type="match status" value="1"/>
</dbReference>
<dbReference type="RefSeq" id="WP_087505123.1">
    <property type="nucleotide sequence ID" value="NZ_BMDX01000004.1"/>
</dbReference>
<protein>
    <submittedName>
        <fullName evidence="2">Xylose isomerase</fullName>
    </submittedName>
</protein>
<dbReference type="AlphaFoldDB" id="A0A8J2U3Y1"/>
<evidence type="ECO:0000313" key="3">
    <source>
        <dbReference type="Proteomes" id="UP000619743"/>
    </source>
</evidence>
<name>A0A8J2U3Y1_9GAMM</name>
<accession>A0A8J2U3Y1</accession>
<dbReference type="InterPro" id="IPR013022">
    <property type="entry name" value="Xyl_isomerase-like_TIM-brl"/>
</dbReference>
<evidence type="ECO:0000259" key="1">
    <source>
        <dbReference type="Pfam" id="PF01261"/>
    </source>
</evidence>
<evidence type="ECO:0000313" key="2">
    <source>
        <dbReference type="EMBL" id="GGA72645.1"/>
    </source>
</evidence>
<keyword evidence="3" id="KW-1185">Reference proteome</keyword>
<proteinExistence type="predicted"/>
<dbReference type="Gene3D" id="3.20.20.150">
    <property type="entry name" value="Divalent-metal-dependent TIM barrel enzymes"/>
    <property type="match status" value="1"/>
</dbReference>
<dbReference type="Pfam" id="PF01261">
    <property type="entry name" value="AP_endonuc_2"/>
    <property type="match status" value="1"/>
</dbReference>
<dbReference type="EMBL" id="BMDX01000004">
    <property type="protein sequence ID" value="GGA72645.1"/>
    <property type="molecule type" value="Genomic_DNA"/>
</dbReference>
<dbReference type="InterPro" id="IPR006311">
    <property type="entry name" value="TAT_signal"/>
</dbReference>
<dbReference type="OrthoDB" id="9810637at2"/>
<dbReference type="GO" id="GO:0016853">
    <property type="term" value="F:isomerase activity"/>
    <property type="evidence" value="ECO:0007669"/>
    <property type="project" value="UniProtKB-KW"/>
</dbReference>
<comment type="caution">
    <text evidence="2">The sequence shown here is derived from an EMBL/GenBank/DDBJ whole genome shotgun (WGS) entry which is preliminary data.</text>
</comment>
<gene>
    <name evidence="2" type="ORF">GCM10011369_13010</name>
</gene>
<reference evidence="3" key="1">
    <citation type="journal article" date="2019" name="Int. J. Syst. Evol. Microbiol.">
        <title>The Global Catalogue of Microorganisms (GCM) 10K type strain sequencing project: providing services to taxonomists for standard genome sequencing and annotation.</title>
        <authorList>
            <consortium name="The Broad Institute Genomics Platform"/>
            <consortium name="The Broad Institute Genome Sequencing Center for Infectious Disease"/>
            <person name="Wu L."/>
            <person name="Ma J."/>
        </authorList>
    </citation>
    <scope>NUCLEOTIDE SEQUENCE [LARGE SCALE GENOMIC DNA]</scope>
    <source>
        <strain evidence="3">CGMCC 1.10130</strain>
    </source>
</reference>
<sequence>MSHLSRRDLLKLIAASTALGSSQSVADSDNRVEAARFSERISLSQWCFHRAIFGNSRDNYSQFIKTLHQSPDDVLLGRLDPRDITKLSRQLGVDRVDLVNILFFGHAEDKPWLDDFKLRAKDNGVSFQLLMCDETGAIGASNAKARQQAIDNHKPWFEAAAYLGCKQIRVNAYGDGTYLQQLHQCAESLAVLASIGNDYGIEVLVENHGNASNNGAWLAMLIELTNHPNLGVFTDLDNFFMGGWGLNPERRYDRVQGLIDLAPYTRGVSVKSHDFDASGRETTLDYPKLLQIFQNAGFNGLYSAEFEGEHMSELSGTTATIRYIESALMANAG</sequence>
<dbReference type="PROSITE" id="PS51318">
    <property type="entry name" value="TAT"/>
    <property type="match status" value="1"/>
</dbReference>
<dbReference type="PANTHER" id="PTHR12110">
    <property type="entry name" value="HYDROXYPYRUVATE ISOMERASE"/>
    <property type="match status" value="1"/>
</dbReference>
<dbReference type="PANTHER" id="PTHR12110:SF53">
    <property type="entry name" value="BLR5974 PROTEIN"/>
    <property type="match status" value="1"/>
</dbReference>
<keyword evidence="2" id="KW-0413">Isomerase</keyword>
<dbReference type="InterPro" id="IPR036237">
    <property type="entry name" value="Xyl_isomerase-like_sf"/>
</dbReference>
<feature type="domain" description="Xylose isomerase-like TIM barrel" evidence="1">
    <location>
        <begin position="89"/>
        <end position="324"/>
    </location>
</feature>